<keyword evidence="2" id="KW-0472">Membrane</keyword>
<organism evidence="6 7">
    <name type="scientific">Delftia lacustris</name>
    <dbReference type="NCBI Taxonomy" id="558537"/>
    <lineage>
        <taxon>Bacteria</taxon>
        <taxon>Pseudomonadati</taxon>
        <taxon>Pseudomonadota</taxon>
        <taxon>Betaproteobacteria</taxon>
        <taxon>Burkholderiales</taxon>
        <taxon>Comamonadaceae</taxon>
        <taxon>Delftia</taxon>
    </lineage>
</organism>
<dbReference type="SMART" id="SM00382">
    <property type="entry name" value="AAA"/>
    <property type="match status" value="1"/>
</dbReference>
<dbReference type="PROSITE" id="PS50893">
    <property type="entry name" value="ABC_TRANSPORTER_2"/>
    <property type="match status" value="1"/>
</dbReference>
<gene>
    <name evidence="6" type="ORF">SAMN05421547_105166</name>
</gene>
<dbReference type="InterPro" id="IPR051120">
    <property type="entry name" value="ABC_AA/LPS_Transport"/>
</dbReference>
<dbReference type="InterPro" id="IPR003439">
    <property type="entry name" value="ABC_transporter-like_ATP-bd"/>
</dbReference>
<dbReference type="Gene3D" id="3.40.50.300">
    <property type="entry name" value="P-loop containing nucleotide triphosphate hydrolases"/>
    <property type="match status" value="1"/>
</dbReference>
<dbReference type="Pfam" id="PF00005">
    <property type="entry name" value="ABC_tran"/>
    <property type="match status" value="1"/>
</dbReference>
<keyword evidence="4 6" id="KW-0067">ATP-binding</keyword>
<protein>
    <submittedName>
        <fullName evidence="6">Amino acid/amide ABC transporter ATP-binding protein 1, HAAT family</fullName>
    </submittedName>
</protein>
<dbReference type="FunFam" id="3.40.50.300:FF:000421">
    <property type="entry name" value="Branched-chain amino acid ABC transporter ATP-binding protein"/>
    <property type="match status" value="1"/>
</dbReference>
<keyword evidence="1" id="KW-0813">Transport</keyword>
<dbReference type="InterPro" id="IPR027417">
    <property type="entry name" value="P-loop_NTPase"/>
</dbReference>
<evidence type="ECO:0000256" key="4">
    <source>
        <dbReference type="ARBA" id="ARBA00022840"/>
    </source>
</evidence>
<dbReference type="Proteomes" id="UP000183417">
    <property type="component" value="Unassembled WGS sequence"/>
</dbReference>
<dbReference type="GO" id="GO:0005524">
    <property type="term" value="F:ATP binding"/>
    <property type="evidence" value="ECO:0007669"/>
    <property type="project" value="UniProtKB-KW"/>
</dbReference>
<dbReference type="AlphaFoldDB" id="A0A1H3KGL2"/>
<feature type="domain" description="ABC transporter" evidence="5">
    <location>
        <begin position="9"/>
        <end position="257"/>
    </location>
</feature>
<dbReference type="SUPFAM" id="SSF52540">
    <property type="entry name" value="P-loop containing nucleoside triphosphate hydrolases"/>
    <property type="match status" value="1"/>
</dbReference>
<accession>A0A1H3KGL2</accession>
<keyword evidence="2" id="KW-1003">Cell membrane</keyword>
<evidence type="ECO:0000256" key="3">
    <source>
        <dbReference type="ARBA" id="ARBA00022741"/>
    </source>
</evidence>
<reference evidence="6 7" key="1">
    <citation type="submission" date="2016-10" db="EMBL/GenBank/DDBJ databases">
        <authorList>
            <person name="de Groot N.N."/>
        </authorList>
    </citation>
    <scope>NUCLEOTIDE SEQUENCE [LARGE SCALE GENOMIC DNA]</scope>
    <source>
        <strain evidence="6 7">LMG 24775</strain>
    </source>
</reference>
<keyword evidence="3" id="KW-0547">Nucleotide-binding</keyword>
<dbReference type="GO" id="GO:0016887">
    <property type="term" value="F:ATP hydrolysis activity"/>
    <property type="evidence" value="ECO:0007669"/>
    <property type="project" value="InterPro"/>
</dbReference>
<evidence type="ECO:0000313" key="6">
    <source>
        <dbReference type="EMBL" id="SDY51160.1"/>
    </source>
</evidence>
<evidence type="ECO:0000256" key="1">
    <source>
        <dbReference type="ARBA" id="ARBA00022448"/>
    </source>
</evidence>
<dbReference type="GO" id="GO:0005886">
    <property type="term" value="C:plasma membrane"/>
    <property type="evidence" value="ECO:0007669"/>
    <property type="project" value="TreeGrafter"/>
</dbReference>
<dbReference type="GeneID" id="94691219"/>
<dbReference type="CDD" id="cd03219">
    <property type="entry name" value="ABC_Mj1267_LivG_branched"/>
    <property type="match status" value="1"/>
</dbReference>
<dbReference type="EMBL" id="FNPE01000005">
    <property type="protein sequence ID" value="SDY51160.1"/>
    <property type="molecule type" value="Genomic_DNA"/>
</dbReference>
<dbReference type="InterPro" id="IPR032823">
    <property type="entry name" value="BCA_ABC_TP_C"/>
</dbReference>
<dbReference type="RefSeq" id="WP_074921417.1">
    <property type="nucleotide sequence ID" value="NZ_CP141274.1"/>
</dbReference>
<evidence type="ECO:0000313" key="7">
    <source>
        <dbReference type="Proteomes" id="UP000183417"/>
    </source>
</evidence>
<sequence>MSQDSQPLLRIEGVSLRFGGIVALDGVSFDVAAGQICGLIGPNGAGKSSLFNCLSRLYAWQAGHIRFRGHPLATLARHRMAALGMGRTFQNLALFSSMTVADNVRLGTHSHQHAGFVRDALRLPGVRRREEEARAQAQSLMALLELTGVAERRVADLPFGTQKRVELARALACRPQLLLLDEPACGLNHEELAGLGDLILSLRDRLGLTVLLVEHHMGLVMRVSDKVVALNFGRKIAEGTPGEVRAHAEVIRAYLGSDMQPQDQDREVAHAGTA</sequence>
<evidence type="ECO:0000256" key="2">
    <source>
        <dbReference type="ARBA" id="ARBA00022475"/>
    </source>
</evidence>
<dbReference type="PANTHER" id="PTHR45772">
    <property type="entry name" value="CONSERVED COMPONENT OF ABC TRANSPORTER FOR NATURAL AMINO ACIDS-RELATED"/>
    <property type="match status" value="1"/>
</dbReference>
<dbReference type="PANTHER" id="PTHR45772:SF4">
    <property type="entry name" value="ABC TRANSPORTER ATP-BINDING PROTEIN"/>
    <property type="match status" value="1"/>
</dbReference>
<proteinExistence type="predicted"/>
<evidence type="ECO:0000259" key="5">
    <source>
        <dbReference type="PROSITE" id="PS50893"/>
    </source>
</evidence>
<name>A0A1H3KGL2_9BURK</name>
<dbReference type="InterPro" id="IPR003593">
    <property type="entry name" value="AAA+_ATPase"/>
</dbReference>
<dbReference type="Pfam" id="PF12399">
    <property type="entry name" value="BCA_ABC_TP_C"/>
    <property type="match status" value="1"/>
</dbReference>